<dbReference type="RefSeq" id="WP_068529031.1">
    <property type="nucleotide sequence ID" value="NZ_LVJH01000003.1"/>
</dbReference>
<sequence length="242" mass="26825">MTEIAQVILDVRPGMLIGTFAKSLDELTEVSTHEVNIPVAQVCSPLIKEEILLELKNSPHDLYLLLKGTTPQWLNDLMPSSKEILMEEATCSCGNSNCQEILVVREYAGQQLSIDPVMQLTLMGLPRKELMSGVFGVWSASINPKAKEFAGVEASLMEEKGKSGPSPGEWLAEAAEQGRLHEPGPLFREVTLNLKPPEDGENQLDDWTPLLKGSLGVQKALKMIMKKTSDIAEKRRRQFIEE</sequence>
<dbReference type="AlphaFoldDB" id="A0A168N5P8"/>
<proteinExistence type="predicted"/>
<dbReference type="InterPro" id="IPR003616">
    <property type="entry name" value="Post-SET_dom"/>
</dbReference>
<dbReference type="OrthoDB" id="2605079at2"/>
<evidence type="ECO:0000313" key="2">
    <source>
        <dbReference type="EMBL" id="OAB45420.1"/>
    </source>
</evidence>
<evidence type="ECO:0000259" key="1">
    <source>
        <dbReference type="PROSITE" id="PS50868"/>
    </source>
</evidence>
<comment type="caution">
    <text evidence="2">The sequence shown here is derived from an EMBL/GenBank/DDBJ whole genome shotgun (WGS) entry which is preliminary data.</text>
</comment>
<organism evidence="2 3">
    <name type="scientific">Paenibacillus glacialis</name>
    <dbReference type="NCBI Taxonomy" id="494026"/>
    <lineage>
        <taxon>Bacteria</taxon>
        <taxon>Bacillati</taxon>
        <taxon>Bacillota</taxon>
        <taxon>Bacilli</taxon>
        <taxon>Bacillales</taxon>
        <taxon>Paenibacillaceae</taxon>
        <taxon>Paenibacillus</taxon>
    </lineage>
</organism>
<protein>
    <recommendedName>
        <fullName evidence="1">Post-SET domain-containing protein</fullName>
    </recommendedName>
</protein>
<dbReference type="STRING" id="494026.PGLA_03985"/>
<dbReference type="EMBL" id="LVJH01000003">
    <property type="protein sequence ID" value="OAB45420.1"/>
    <property type="molecule type" value="Genomic_DNA"/>
</dbReference>
<dbReference type="PROSITE" id="PS50868">
    <property type="entry name" value="POST_SET"/>
    <property type="match status" value="1"/>
</dbReference>
<reference evidence="2 3" key="1">
    <citation type="submission" date="2016-03" db="EMBL/GenBank/DDBJ databases">
        <title>Draft genome sequence of Paenibacillus glacialis DSM 22343.</title>
        <authorList>
            <person name="Shin S.-K."/>
            <person name="Yi H."/>
        </authorList>
    </citation>
    <scope>NUCLEOTIDE SEQUENCE [LARGE SCALE GENOMIC DNA]</scope>
    <source>
        <strain evidence="2 3">DSM 22343</strain>
    </source>
</reference>
<accession>A0A168N5P8</accession>
<dbReference type="Proteomes" id="UP000076967">
    <property type="component" value="Unassembled WGS sequence"/>
</dbReference>
<gene>
    <name evidence="2" type="ORF">PGLA_03985</name>
</gene>
<name>A0A168N5P8_9BACL</name>
<feature type="domain" description="Post-SET" evidence="1">
    <location>
        <begin position="87"/>
        <end position="103"/>
    </location>
</feature>
<keyword evidence="3" id="KW-1185">Reference proteome</keyword>
<evidence type="ECO:0000313" key="3">
    <source>
        <dbReference type="Proteomes" id="UP000076967"/>
    </source>
</evidence>